<feature type="transmembrane region" description="Helical" evidence="6">
    <location>
        <begin position="211"/>
        <end position="229"/>
    </location>
</feature>
<feature type="transmembrane region" description="Helical" evidence="6">
    <location>
        <begin position="175"/>
        <end position="199"/>
    </location>
</feature>
<evidence type="ECO:0000256" key="2">
    <source>
        <dbReference type="ARBA" id="ARBA00022475"/>
    </source>
</evidence>
<evidence type="ECO:0000313" key="7">
    <source>
        <dbReference type="EMBL" id="HJD45019.1"/>
    </source>
</evidence>
<dbReference type="GO" id="GO:0005886">
    <property type="term" value="C:plasma membrane"/>
    <property type="evidence" value="ECO:0007669"/>
    <property type="project" value="UniProtKB-SubCell"/>
</dbReference>
<name>A0A9D2U9K5_9BURK</name>
<feature type="transmembrane region" description="Helical" evidence="6">
    <location>
        <begin position="278"/>
        <end position="298"/>
    </location>
</feature>
<dbReference type="Gene3D" id="1.20.58.220">
    <property type="entry name" value="Phosphate transport system protein phou homolog 2, domain 2"/>
    <property type="match status" value="1"/>
</dbReference>
<dbReference type="GO" id="GO:0005436">
    <property type="term" value="F:sodium:phosphate symporter activity"/>
    <property type="evidence" value="ECO:0007669"/>
    <property type="project" value="InterPro"/>
</dbReference>
<reference evidence="7" key="2">
    <citation type="submission" date="2021-04" db="EMBL/GenBank/DDBJ databases">
        <authorList>
            <person name="Gilroy R."/>
        </authorList>
    </citation>
    <scope>NUCLEOTIDE SEQUENCE</scope>
    <source>
        <strain evidence="7">9264</strain>
    </source>
</reference>
<keyword evidence="5 6" id="KW-0472">Membrane</keyword>
<evidence type="ECO:0000256" key="6">
    <source>
        <dbReference type="SAM" id="Phobius"/>
    </source>
</evidence>
<keyword evidence="2" id="KW-1003">Cell membrane</keyword>
<dbReference type="EMBL" id="DWUQ01000175">
    <property type="protein sequence ID" value="HJD45019.1"/>
    <property type="molecule type" value="Genomic_DNA"/>
</dbReference>
<dbReference type="AlphaFoldDB" id="A0A9D2U9K5"/>
<evidence type="ECO:0000313" key="8">
    <source>
        <dbReference type="Proteomes" id="UP000823889"/>
    </source>
</evidence>
<comment type="subcellular location">
    <subcellularLocation>
        <location evidence="1">Cell membrane</location>
        <topology evidence="1">Multi-pass membrane protein</topology>
    </subcellularLocation>
</comment>
<reference evidence="7" key="1">
    <citation type="journal article" date="2021" name="PeerJ">
        <title>Extensive microbial diversity within the chicken gut microbiome revealed by metagenomics and culture.</title>
        <authorList>
            <person name="Gilroy R."/>
            <person name="Ravi A."/>
            <person name="Getino M."/>
            <person name="Pursley I."/>
            <person name="Horton D.L."/>
            <person name="Alikhan N.F."/>
            <person name="Baker D."/>
            <person name="Gharbi K."/>
            <person name="Hall N."/>
            <person name="Watson M."/>
            <person name="Adriaenssens E.M."/>
            <person name="Foster-Nyarko E."/>
            <person name="Jarju S."/>
            <person name="Secka A."/>
            <person name="Antonio M."/>
            <person name="Oren A."/>
            <person name="Chaudhuri R.R."/>
            <person name="La Ragione R."/>
            <person name="Hildebrand F."/>
            <person name="Pallen M.J."/>
        </authorList>
    </citation>
    <scope>NUCLEOTIDE SEQUENCE</scope>
    <source>
        <strain evidence="7">9264</strain>
    </source>
</reference>
<feature type="transmembrane region" description="Helical" evidence="6">
    <location>
        <begin position="68"/>
        <end position="92"/>
    </location>
</feature>
<accession>A0A9D2U9K5</accession>
<protein>
    <submittedName>
        <fullName evidence="7">Na/Pi cotransporter family protein</fullName>
    </submittedName>
</protein>
<keyword evidence="3 6" id="KW-0812">Transmembrane</keyword>
<evidence type="ECO:0000256" key="5">
    <source>
        <dbReference type="ARBA" id="ARBA00023136"/>
    </source>
</evidence>
<dbReference type="Pfam" id="PF02690">
    <property type="entry name" value="Na_Pi_cotrans"/>
    <property type="match status" value="2"/>
</dbReference>
<dbReference type="PANTHER" id="PTHR10010:SF46">
    <property type="entry name" value="SODIUM-DEPENDENT PHOSPHATE TRANSPORT PROTEIN 2B"/>
    <property type="match status" value="1"/>
</dbReference>
<proteinExistence type="predicted"/>
<keyword evidence="4 6" id="KW-1133">Transmembrane helix</keyword>
<evidence type="ECO:0000256" key="1">
    <source>
        <dbReference type="ARBA" id="ARBA00004651"/>
    </source>
</evidence>
<dbReference type="InterPro" id="IPR038078">
    <property type="entry name" value="PhoU-like_sf"/>
</dbReference>
<feature type="transmembrane region" description="Helical" evidence="6">
    <location>
        <begin position="134"/>
        <end position="155"/>
    </location>
</feature>
<sequence>MKELSVLLDFAGYIALLLWGVHMVQSGVQRAFGAALGVWLGKALGRRIRAFFAGLAITSLLQSSTATGLMITGFAAGGLVALVPGLAAMLGANVGTTLIVQLLSFKFTALAPGLIFLGVWLFRSHQAGPRKDSGRVFIGLGLLLLSLHELVGLFAPLNDAPLLKTILEALASAPLTGLILAAILTWAAHSSVAIVILIMSLAGHEMLGAELTYALVLGANLGTAINPILEGTSGNDRSQKRLPLGNLGTRVAGCLIGMLLLPWIPSIMGFFTSDPARAVANFHTFFNIAIAVLFLPILQPYAKLLTRYLPRKSDPDDPSKTMYLDDSAREVPAVAIANAAREALRMSDMLQSILSLAKSALQAGGNQSLNHARYLHRAISKLEHAICEYLGVLDHEDLSVEDRQRLNDVVIFASNISHAGQICVSALLAHVSQIKRYNWNLNSDQVTELEQLMSRLIRNQRQSAALFMAEDLKTARFLAFEKDHFREMELAASERYVKSLKAGEIENVEMGSVYLELLRDIKSINSYLVGAAAYPILAKHDELLPNRLRINEEAND</sequence>
<dbReference type="InterPro" id="IPR003841">
    <property type="entry name" value="Na/Pi_transpt"/>
</dbReference>
<dbReference type="Proteomes" id="UP000823889">
    <property type="component" value="Unassembled WGS sequence"/>
</dbReference>
<feature type="transmembrane region" description="Helical" evidence="6">
    <location>
        <begin position="98"/>
        <end position="122"/>
    </location>
</feature>
<gene>
    <name evidence="7" type="ORF">H9906_08360</name>
</gene>
<dbReference type="NCBIfam" id="NF037997">
    <property type="entry name" value="Na_Pi_symport"/>
    <property type="match status" value="1"/>
</dbReference>
<feature type="transmembrane region" description="Helical" evidence="6">
    <location>
        <begin position="249"/>
        <end position="271"/>
    </location>
</feature>
<organism evidence="7 8">
    <name type="scientific">Candidatus Paenalcaligenes intestinipullorum</name>
    <dbReference type="NCBI Taxonomy" id="2838718"/>
    <lineage>
        <taxon>Bacteria</taxon>
        <taxon>Pseudomonadati</taxon>
        <taxon>Pseudomonadota</taxon>
        <taxon>Betaproteobacteria</taxon>
        <taxon>Burkholderiales</taxon>
        <taxon>Alcaligenaceae</taxon>
        <taxon>Paenalcaligenes</taxon>
    </lineage>
</organism>
<dbReference type="SUPFAM" id="SSF109755">
    <property type="entry name" value="PhoU-like"/>
    <property type="match status" value="1"/>
</dbReference>
<dbReference type="PANTHER" id="PTHR10010">
    <property type="entry name" value="SOLUTE CARRIER FAMILY 34 SODIUM PHOSPHATE , MEMBER 2-RELATED"/>
    <property type="match status" value="1"/>
</dbReference>
<evidence type="ECO:0000256" key="3">
    <source>
        <dbReference type="ARBA" id="ARBA00022692"/>
    </source>
</evidence>
<dbReference type="GO" id="GO:0044341">
    <property type="term" value="P:sodium-dependent phosphate transport"/>
    <property type="evidence" value="ECO:0007669"/>
    <property type="project" value="InterPro"/>
</dbReference>
<evidence type="ECO:0000256" key="4">
    <source>
        <dbReference type="ARBA" id="ARBA00022989"/>
    </source>
</evidence>
<comment type="caution">
    <text evidence="7">The sequence shown here is derived from an EMBL/GenBank/DDBJ whole genome shotgun (WGS) entry which is preliminary data.</text>
</comment>